<dbReference type="InterPro" id="IPR027417">
    <property type="entry name" value="P-loop_NTPase"/>
</dbReference>
<dbReference type="Pfam" id="PF00709">
    <property type="entry name" value="Adenylsucc_synt"/>
    <property type="match status" value="1"/>
</dbReference>
<dbReference type="Gene3D" id="3.40.440.10">
    <property type="entry name" value="Adenylosuccinate Synthetase, subunit A, domain 1"/>
    <property type="match status" value="1"/>
</dbReference>
<dbReference type="GO" id="GO:0005737">
    <property type="term" value="C:cytoplasm"/>
    <property type="evidence" value="ECO:0007669"/>
    <property type="project" value="TreeGrafter"/>
</dbReference>
<reference evidence="7" key="1">
    <citation type="journal article" date="2014" name="Front. Microbiol.">
        <title>High frequency of phylogenetically diverse reductive dehalogenase-homologous genes in deep subseafloor sedimentary metagenomes.</title>
        <authorList>
            <person name="Kawai M."/>
            <person name="Futagami T."/>
            <person name="Toyoda A."/>
            <person name="Takaki Y."/>
            <person name="Nishi S."/>
            <person name="Hori S."/>
            <person name="Arai W."/>
            <person name="Tsubouchi T."/>
            <person name="Morono Y."/>
            <person name="Uchiyama I."/>
            <person name="Ito T."/>
            <person name="Fujiyama A."/>
            <person name="Inagaki F."/>
            <person name="Takami H."/>
        </authorList>
    </citation>
    <scope>NUCLEOTIDE SEQUENCE</scope>
    <source>
        <strain evidence="7">Expedition CK06-06</strain>
    </source>
</reference>
<dbReference type="EMBL" id="BARW01001394">
    <property type="protein sequence ID" value="GAI59556.1"/>
    <property type="molecule type" value="Genomic_DNA"/>
</dbReference>
<evidence type="ECO:0000256" key="5">
    <source>
        <dbReference type="ARBA" id="ARBA00022842"/>
    </source>
</evidence>
<dbReference type="GO" id="GO:0004019">
    <property type="term" value="F:adenylosuccinate synthase activity"/>
    <property type="evidence" value="ECO:0007669"/>
    <property type="project" value="InterPro"/>
</dbReference>
<dbReference type="AlphaFoldDB" id="X1QXN1"/>
<dbReference type="GO" id="GO:0046040">
    <property type="term" value="P:IMP metabolic process"/>
    <property type="evidence" value="ECO:0007669"/>
    <property type="project" value="TreeGrafter"/>
</dbReference>
<keyword evidence="2" id="KW-0479">Metal-binding</keyword>
<dbReference type="GO" id="GO:0005525">
    <property type="term" value="F:GTP binding"/>
    <property type="evidence" value="ECO:0007669"/>
    <property type="project" value="UniProtKB-KW"/>
</dbReference>
<dbReference type="PANTHER" id="PTHR11846">
    <property type="entry name" value="ADENYLOSUCCINATE SYNTHETASE"/>
    <property type="match status" value="1"/>
</dbReference>
<evidence type="ECO:0000256" key="3">
    <source>
        <dbReference type="ARBA" id="ARBA00022741"/>
    </source>
</evidence>
<dbReference type="PROSITE" id="PS01266">
    <property type="entry name" value="ADENYLOSUCCIN_SYN_1"/>
    <property type="match status" value="1"/>
</dbReference>
<evidence type="ECO:0000256" key="4">
    <source>
        <dbReference type="ARBA" id="ARBA00022755"/>
    </source>
</evidence>
<keyword evidence="6" id="KW-0342">GTP-binding</keyword>
<keyword evidence="1" id="KW-0436">Ligase</keyword>
<protein>
    <recommendedName>
        <fullName evidence="8">Adenylosuccinate synthase</fullName>
    </recommendedName>
</protein>
<dbReference type="InterPro" id="IPR042109">
    <property type="entry name" value="Adenylosuccinate_synth_dom1"/>
</dbReference>
<keyword evidence="3" id="KW-0547">Nucleotide-binding</keyword>
<evidence type="ECO:0000256" key="6">
    <source>
        <dbReference type="ARBA" id="ARBA00023134"/>
    </source>
</evidence>
<dbReference type="InterPro" id="IPR018220">
    <property type="entry name" value="Adenylosuccin_syn_GTP-bd"/>
</dbReference>
<name>X1QXN1_9ZZZZ</name>
<evidence type="ECO:0000256" key="2">
    <source>
        <dbReference type="ARBA" id="ARBA00022723"/>
    </source>
</evidence>
<dbReference type="InterPro" id="IPR001114">
    <property type="entry name" value="Adenylosuccinate_synthetase"/>
</dbReference>
<dbReference type="GO" id="GO:0046872">
    <property type="term" value="F:metal ion binding"/>
    <property type="evidence" value="ECO:0007669"/>
    <property type="project" value="UniProtKB-KW"/>
</dbReference>
<evidence type="ECO:0000313" key="7">
    <source>
        <dbReference type="EMBL" id="GAI59556.1"/>
    </source>
</evidence>
<keyword evidence="5" id="KW-0460">Magnesium</keyword>
<feature type="non-terminal residue" evidence="7">
    <location>
        <position position="46"/>
    </location>
</feature>
<gene>
    <name evidence="7" type="ORF">S12H4_04500</name>
</gene>
<organism evidence="7">
    <name type="scientific">marine sediment metagenome</name>
    <dbReference type="NCBI Taxonomy" id="412755"/>
    <lineage>
        <taxon>unclassified sequences</taxon>
        <taxon>metagenomes</taxon>
        <taxon>ecological metagenomes</taxon>
    </lineage>
</organism>
<dbReference type="GO" id="GO:0044208">
    <property type="term" value="P:'de novo' AMP biosynthetic process"/>
    <property type="evidence" value="ECO:0007669"/>
    <property type="project" value="TreeGrafter"/>
</dbReference>
<proteinExistence type="predicted"/>
<comment type="caution">
    <text evidence="7">The sequence shown here is derived from an EMBL/GenBank/DDBJ whole genome shotgun (WGS) entry which is preliminary data.</text>
</comment>
<evidence type="ECO:0008006" key="8">
    <source>
        <dbReference type="Google" id="ProtNLM"/>
    </source>
</evidence>
<sequence>MPVIAVIGAQWGDEGKGKVVDLLAEKAKIVVRFSGGDNAGHTIVNP</sequence>
<keyword evidence="4" id="KW-0658">Purine biosynthesis</keyword>
<dbReference type="SUPFAM" id="SSF52540">
    <property type="entry name" value="P-loop containing nucleoside triphosphate hydrolases"/>
    <property type="match status" value="1"/>
</dbReference>
<accession>X1QXN1</accession>
<evidence type="ECO:0000256" key="1">
    <source>
        <dbReference type="ARBA" id="ARBA00022598"/>
    </source>
</evidence>
<dbReference type="PANTHER" id="PTHR11846:SF0">
    <property type="entry name" value="ADENYLOSUCCINATE SYNTHETASE"/>
    <property type="match status" value="1"/>
</dbReference>